<dbReference type="Gene3D" id="2.30.110.20">
    <property type="entry name" value="Hcp1-like"/>
    <property type="match status" value="1"/>
</dbReference>
<dbReference type="eggNOG" id="COG3157">
    <property type="taxonomic scope" value="Bacteria"/>
</dbReference>
<reference evidence="1 2" key="1">
    <citation type="journal article" date="2014" name="Proc. Natl. Acad. Sci. U.S.A.">
        <title>Functional type 2 photosynthetic reaction centers found in the rare bacterial phylum Gemmatimonadetes.</title>
        <authorList>
            <person name="Zeng Y."/>
            <person name="Feng F."/>
            <person name="Medova H."/>
            <person name="Dean J."/>
            <person name="Koblizek M."/>
        </authorList>
    </citation>
    <scope>NUCLEOTIDE SEQUENCE [LARGE SCALE GENOMIC DNA]</scope>
    <source>
        <strain evidence="1 2">AP64</strain>
    </source>
</reference>
<dbReference type="PANTHER" id="PTHR36152:SF1">
    <property type="entry name" value="UBIQUITIN-LIKE DOMAIN-CONTAINING PROTEIN"/>
    <property type="match status" value="1"/>
</dbReference>
<evidence type="ECO:0000313" key="1">
    <source>
        <dbReference type="EMBL" id="AMW06347.1"/>
    </source>
</evidence>
<dbReference type="Proteomes" id="UP000076404">
    <property type="component" value="Chromosome"/>
</dbReference>
<dbReference type="STRING" id="1379270.GEMMAAP_19280"/>
<dbReference type="AlphaFoldDB" id="A0A143BMQ7"/>
<evidence type="ECO:0000313" key="2">
    <source>
        <dbReference type="Proteomes" id="UP000076404"/>
    </source>
</evidence>
<dbReference type="InterPro" id="IPR053165">
    <property type="entry name" value="HSI-I_assembly_Hcp1"/>
</dbReference>
<dbReference type="InterPro" id="IPR008514">
    <property type="entry name" value="T6SS_Hcp"/>
</dbReference>
<dbReference type="PANTHER" id="PTHR36152">
    <property type="entry name" value="CYTOPLASMIC PROTEIN-RELATED"/>
    <property type="match status" value="1"/>
</dbReference>
<dbReference type="EMBL" id="CP011454">
    <property type="protein sequence ID" value="AMW06347.1"/>
    <property type="molecule type" value="Genomic_DNA"/>
</dbReference>
<organism evidence="1 2">
    <name type="scientific">Gemmatimonas phototrophica</name>
    <dbReference type="NCBI Taxonomy" id="1379270"/>
    <lineage>
        <taxon>Bacteria</taxon>
        <taxon>Pseudomonadati</taxon>
        <taxon>Gemmatimonadota</taxon>
        <taxon>Gemmatimonadia</taxon>
        <taxon>Gemmatimonadales</taxon>
        <taxon>Gemmatimonadaceae</taxon>
        <taxon>Gemmatimonas</taxon>
    </lineage>
</organism>
<dbReference type="SUPFAM" id="SSF141452">
    <property type="entry name" value="Hcp1-like"/>
    <property type="match status" value="1"/>
</dbReference>
<dbReference type="KEGG" id="gph:GEMMAAP_19280"/>
<name>A0A143BMQ7_9BACT</name>
<reference evidence="1 2" key="2">
    <citation type="journal article" date="2016" name="Environ. Microbiol. Rep.">
        <title>Metagenomic evidence for the presence of phototrophic Gemmatimonadetes bacteria in diverse environments.</title>
        <authorList>
            <person name="Zeng Y."/>
            <person name="Baumbach J."/>
            <person name="Barbosa E.G."/>
            <person name="Azevedo V."/>
            <person name="Zhang C."/>
            <person name="Koblizek M."/>
        </authorList>
    </citation>
    <scope>NUCLEOTIDE SEQUENCE [LARGE SCALE GENOMIC DNA]</scope>
    <source>
        <strain evidence="1 2">AP64</strain>
    </source>
</reference>
<dbReference type="Pfam" id="PF05638">
    <property type="entry name" value="T6SS_HCP"/>
    <property type="match status" value="1"/>
</dbReference>
<sequence>MAIYMKLTPLVAGEATSAKAKGYIVLQSFQFGVGVGVSMAVGSGNRETSLPSLSEITVTKMTDIASTTIFESVCKRTNYKSAEIIFTTMIGAGNEETFLKYNLDNVIFSGYSLSSGGDRPSESLSLNFTKVSVQYMLDQNNQLKTDSPIKSWNLETNAA</sequence>
<evidence type="ECO:0008006" key="3">
    <source>
        <dbReference type="Google" id="ProtNLM"/>
    </source>
</evidence>
<accession>A0A143BMQ7</accession>
<protein>
    <recommendedName>
        <fullName evidence="3">Virulence factor secretion apparatus protein</fullName>
    </recommendedName>
</protein>
<keyword evidence="2" id="KW-1185">Reference proteome</keyword>
<gene>
    <name evidence="1" type="ORF">GEMMAAP_19280</name>
</gene>
<proteinExistence type="predicted"/>
<dbReference type="InterPro" id="IPR036624">
    <property type="entry name" value="Hcp1-lik_sf"/>
</dbReference>